<dbReference type="STRING" id="299467.A0A443SKH8"/>
<keyword evidence="1" id="KW-0732">Signal</keyword>
<evidence type="ECO:0000256" key="3">
    <source>
        <dbReference type="ARBA" id="ARBA00023180"/>
    </source>
</evidence>
<dbReference type="FunFam" id="2.10.90.10:FF:000056">
    <property type="entry name" value="Protein spaetzle"/>
    <property type="match status" value="1"/>
</dbReference>
<reference evidence="6 7" key="1">
    <citation type="journal article" date="2018" name="Gigascience">
        <title>Genomes of trombidid mites reveal novel predicted allergens and laterally-transferred genes associated with secondary metabolism.</title>
        <authorList>
            <person name="Dong X."/>
            <person name="Chaisiri K."/>
            <person name="Xia D."/>
            <person name="Armstrong S.D."/>
            <person name="Fang Y."/>
            <person name="Donnelly M.J."/>
            <person name="Kadowaki T."/>
            <person name="McGarry J.W."/>
            <person name="Darby A.C."/>
            <person name="Makepeace B.L."/>
        </authorList>
    </citation>
    <scope>NUCLEOTIDE SEQUENCE [LARGE SCALE GENOMIC DNA]</scope>
    <source>
        <strain evidence="6">UoL-UT</strain>
    </source>
</reference>
<dbReference type="InterPro" id="IPR052444">
    <property type="entry name" value="Spz/Toll_ligand-like"/>
</dbReference>
<evidence type="ECO:0000256" key="4">
    <source>
        <dbReference type="SAM" id="MobiDB-lite"/>
    </source>
</evidence>
<dbReference type="OrthoDB" id="6359065at2759"/>
<feature type="domain" description="Spaetzle" evidence="5">
    <location>
        <begin position="170"/>
        <end position="264"/>
    </location>
</feature>
<name>A0A443SKH8_9ACAR</name>
<sequence length="516" mass="59491">MVTTHISRISYYYYPAIYRYNSDGTLTRTQVSSRYYYPPQVHYTVKSSRYFNVTKQLKQQQRGSRLIGSASRNVNQTVTKKVNRIHFPTERPVRKKQRLLLPEFDRFGNPSCLKSAIDTFCENVTEYPKVDLRNEIGFNPNQFKTIFADTESVDEDALLSRTINDFTEESVCQRKQRLIFPKMAKNSDNKWVYIVNDETYVQAVVAEICESPGKACAYLEDSLPPGLNSRCVQKYSTKRLLALSSSEKTYVDKFKFPSCCACYVKSPTARTIGQLFDAPMSRALRKSTTNRNAETRNSRDRSRKGTVKPSGIILFPSDEPEMSTSHSPRKARMNNHKKQNIRNKSDLDEKGKPLCLSSPNDTFCENVQNYPIIDFRNEIGMSIDEFKNIFGDKEDEEIVSRKSYIDDDLGEERVCKRRQRLVYPKMARNTDSKWVYIVNDESYTQAIVSEICEDEGKPCSYFENNLPAGISSRCVQKYSSKRLLALNADKKTYVDKFEFPSCCACYVKTSFGRNKT</sequence>
<comment type="caution">
    <text evidence="6">The sequence shown here is derived from an EMBL/GenBank/DDBJ whole genome shotgun (WGS) entry which is preliminary data.</text>
</comment>
<dbReference type="AlphaFoldDB" id="A0A443SKH8"/>
<dbReference type="Gene3D" id="2.10.90.10">
    <property type="entry name" value="Cystine-knot cytokines"/>
    <property type="match status" value="2"/>
</dbReference>
<feature type="compositionally biased region" description="Basic residues" evidence="4">
    <location>
        <begin position="327"/>
        <end position="341"/>
    </location>
</feature>
<feature type="region of interest" description="Disordered" evidence="4">
    <location>
        <begin position="283"/>
        <end position="350"/>
    </location>
</feature>
<dbReference type="InterPro" id="IPR029034">
    <property type="entry name" value="Cystine-knot_cytokine"/>
</dbReference>
<dbReference type="SMR" id="A0A443SKH8"/>
<dbReference type="GO" id="GO:0005615">
    <property type="term" value="C:extracellular space"/>
    <property type="evidence" value="ECO:0007669"/>
    <property type="project" value="UniProtKB-ARBA"/>
</dbReference>
<evidence type="ECO:0000256" key="1">
    <source>
        <dbReference type="ARBA" id="ARBA00022729"/>
    </source>
</evidence>
<gene>
    <name evidence="6" type="ORF">B4U80_10665</name>
</gene>
<keyword evidence="2" id="KW-1015">Disulfide bond</keyword>
<keyword evidence="3" id="KW-0325">Glycoprotein</keyword>
<dbReference type="Proteomes" id="UP000288716">
    <property type="component" value="Unassembled WGS sequence"/>
</dbReference>
<dbReference type="PANTHER" id="PTHR23199">
    <property type="entry name" value="NEUROTROPHIN 1-RELATED"/>
    <property type="match status" value="1"/>
</dbReference>
<dbReference type="EMBL" id="NCKV01001641">
    <property type="protein sequence ID" value="RWS27985.1"/>
    <property type="molecule type" value="Genomic_DNA"/>
</dbReference>
<proteinExistence type="predicted"/>
<evidence type="ECO:0000313" key="6">
    <source>
        <dbReference type="EMBL" id="RWS27985.1"/>
    </source>
</evidence>
<evidence type="ECO:0000259" key="5">
    <source>
        <dbReference type="Pfam" id="PF16077"/>
    </source>
</evidence>
<dbReference type="GO" id="GO:0008083">
    <property type="term" value="F:growth factor activity"/>
    <property type="evidence" value="ECO:0007669"/>
    <property type="project" value="TreeGrafter"/>
</dbReference>
<evidence type="ECO:0000256" key="2">
    <source>
        <dbReference type="ARBA" id="ARBA00023157"/>
    </source>
</evidence>
<keyword evidence="7" id="KW-1185">Reference proteome</keyword>
<dbReference type="VEuPathDB" id="VectorBase:LDEU004053"/>
<organism evidence="6 7">
    <name type="scientific">Leptotrombidium deliense</name>
    <dbReference type="NCBI Taxonomy" id="299467"/>
    <lineage>
        <taxon>Eukaryota</taxon>
        <taxon>Metazoa</taxon>
        <taxon>Ecdysozoa</taxon>
        <taxon>Arthropoda</taxon>
        <taxon>Chelicerata</taxon>
        <taxon>Arachnida</taxon>
        <taxon>Acari</taxon>
        <taxon>Acariformes</taxon>
        <taxon>Trombidiformes</taxon>
        <taxon>Prostigmata</taxon>
        <taxon>Anystina</taxon>
        <taxon>Parasitengona</taxon>
        <taxon>Trombiculoidea</taxon>
        <taxon>Trombiculidae</taxon>
        <taxon>Leptotrombidium</taxon>
    </lineage>
</organism>
<protein>
    <submittedName>
        <fullName evidence="6">Protein spaetzle-like protein</fullName>
    </submittedName>
</protein>
<dbReference type="GO" id="GO:0045087">
    <property type="term" value="P:innate immune response"/>
    <property type="evidence" value="ECO:0007669"/>
    <property type="project" value="TreeGrafter"/>
</dbReference>
<accession>A0A443SKH8</accession>
<evidence type="ECO:0000313" key="7">
    <source>
        <dbReference type="Proteomes" id="UP000288716"/>
    </source>
</evidence>
<dbReference type="PANTHER" id="PTHR23199:SF12">
    <property type="entry name" value="NEUROTROPHIN 1-RELATED"/>
    <property type="match status" value="1"/>
</dbReference>
<dbReference type="InterPro" id="IPR032104">
    <property type="entry name" value="Spaetzle"/>
</dbReference>
<feature type="domain" description="Spaetzle" evidence="5">
    <location>
        <begin position="413"/>
        <end position="507"/>
    </location>
</feature>
<dbReference type="Pfam" id="PF16077">
    <property type="entry name" value="Spaetzle"/>
    <property type="match status" value="2"/>
</dbReference>
<dbReference type="SUPFAM" id="SSF57501">
    <property type="entry name" value="Cystine-knot cytokines"/>
    <property type="match status" value="2"/>
</dbReference>
<dbReference type="GO" id="GO:0005121">
    <property type="term" value="F:Toll binding"/>
    <property type="evidence" value="ECO:0007669"/>
    <property type="project" value="TreeGrafter"/>
</dbReference>
<dbReference type="GO" id="GO:0021556">
    <property type="term" value="P:central nervous system formation"/>
    <property type="evidence" value="ECO:0007669"/>
    <property type="project" value="TreeGrafter"/>
</dbReference>